<sequence>MTVRNLKDGNKKPWLCDVYPQGRNGKRVRKRFATKGEALAYEKFVLKEVDSKPWLGEQVERRSLLDMVDLWQERHGQSLAHSKYTYNKLKVIALGMGDPLYTKLTPAMFAEYRTARIAGEISDLNNKKAEVSFHTCNNEQDLLNAVIVELQRMGEWKCDNPLKQVRQFKLHEAEMEFLTVEEMQYLIEAAEAHPHHDDLHKVIKLCLATGGRFRESATLTGAQLTKYKVTFTQTKGKKNRSVPISPELYDVIYKEGSGPLFSIGYSTVYRFIVKHVPRLTQQAAHVLRHTFSSYYMMNGGNIIALQRILGHSDIKQTMRYAHLAPDHLEDVVTKNPLCNLKKEPQRSQLMTTS</sequence>
<protein>
    <submittedName>
        <fullName evidence="4">Integrase</fullName>
    </submittedName>
</protein>
<reference evidence="4 5" key="1">
    <citation type="submission" date="2014-06" db="EMBL/GenBank/DDBJ databases">
        <authorList>
            <person name="Le Roux F."/>
        </authorList>
    </citation>
    <scope>NUCLEOTIDE SEQUENCE [LARGE SCALE GENOMIC DNA]</scope>
    <source>
        <strain evidence="4 5">J5-4</strain>
    </source>
</reference>
<evidence type="ECO:0000313" key="5">
    <source>
        <dbReference type="Proteomes" id="UP000049077"/>
    </source>
</evidence>
<dbReference type="InterPro" id="IPR002104">
    <property type="entry name" value="Integrase_catalytic"/>
</dbReference>
<accession>A0ABM9QRK3</accession>
<dbReference type="InterPro" id="IPR057084">
    <property type="entry name" value="Int_N"/>
</dbReference>
<feature type="domain" description="Tyr recombinase" evidence="3">
    <location>
        <begin position="173"/>
        <end position="333"/>
    </location>
</feature>
<dbReference type="InterPro" id="IPR013762">
    <property type="entry name" value="Integrase-like_cat_sf"/>
</dbReference>
<name>A0ABM9QRK3_9VIBR</name>
<evidence type="ECO:0000259" key="3">
    <source>
        <dbReference type="PROSITE" id="PS51898"/>
    </source>
</evidence>
<dbReference type="SUPFAM" id="SSF56349">
    <property type="entry name" value="DNA breaking-rejoining enzymes"/>
    <property type="match status" value="1"/>
</dbReference>
<dbReference type="RefSeq" id="WP_048660817.1">
    <property type="nucleotide sequence ID" value="NZ_CAWMAN010000096.1"/>
</dbReference>
<dbReference type="InterPro" id="IPR011010">
    <property type="entry name" value="DNA_brk_join_enz"/>
</dbReference>
<dbReference type="CDD" id="cd00796">
    <property type="entry name" value="INT_Rci_Hp1_C"/>
    <property type="match status" value="1"/>
</dbReference>
<dbReference type="PANTHER" id="PTHR30349:SF93">
    <property type="entry name" value="FELS-2 PROPHAGE PROTEIN"/>
    <property type="match status" value="1"/>
</dbReference>
<evidence type="ECO:0000256" key="2">
    <source>
        <dbReference type="ARBA" id="ARBA00023172"/>
    </source>
</evidence>
<dbReference type="Pfam" id="PF00589">
    <property type="entry name" value="Phage_integrase"/>
    <property type="match status" value="1"/>
</dbReference>
<dbReference type="Proteomes" id="UP000049077">
    <property type="component" value="Unassembled WGS sequence"/>
</dbReference>
<keyword evidence="2" id="KW-0233">DNA recombination</keyword>
<keyword evidence="5" id="KW-1185">Reference proteome</keyword>
<keyword evidence="1" id="KW-0229">DNA integration</keyword>
<organism evidence="4 5">
    <name type="scientific">Vibrio crassostreae</name>
    <dbReference type="NCBI Taxonomy" id="246167"/>
    <lineage>
        <taxon>Bacteria</taxon>
        <taxon>Pseudomonadati</taxon>
        <taxon>Pseudomonadota</taxon>
        <taxon>Gammaproteobacteria</taxon>
        <taxon>Vibrionales</taxon>
        <taxon>Vibrionaceae</taxon>
        <taxon>Vibrio</taxon>
    </lineage>
</organism>
<gene>
    <name evidence="4" type="primary">int</name>
    <name evidence="4" type="ORF">VCR4J5_1620022</name>
</gene>
<comment type="caution">
    <text evidence="4">The sequence shown here is derived from an EMBL/GenBank/DDBJ whole genome shotgun (WGS) entry which is preliminary data.</text>
</comment>
<dbReference type="EMBL" id="CCJX01000071">
    <property type="protein sequence ID" value="CDT20292.1"/>
    <property type="molecule type" value="Genomic_DNA"/>
</dbReference>
<dbReference type="PANTHER" id="PTHR30349">
    <property type="entry name" value="PHAGE INTEGRASE-RELATED"/>
    <property type="match status" value="1"/>
</dbReference>
<evidence type="ECO:0000256" key="1">
    <source>
        <dbReference type="ARBA" id="ARBA00022908"/>
    </source>
</evidence>
<evidence type="ECO:0000313" key="4">
    <source>
        <dbReference type="EMBL" id="CDT20292.1"/>
    </source>
</evidence>
<proteinExistence type="predicted"/>
<dbReference type="Gene3D" id="1.10.443.10">
    <property type="entry name" value="Intergrase catalytic core"/>
    <property type="match status" value="1"/>
</dbReference>
<dbReference type="Pfam" id="PF24624">
    <property type="entry name" value="Int_N"/>
    <property type="match status" value="1"/>
</dbReference>
<dbReference type="PROSITE" id="PS51898">
    <property type="entry name" value="TYR_RECOMBINASE"/>
    <property type="match status" value="1"/>
</dbReference>
<dbReference type="InterPro" id="IPR050090">
    <property type="entry name" value="Tyrosine_recombinase_XerCD"/>
</dbReference>